<gene>
    <name evidence="1" type="ORF">ZEAMMB73_Zm00001d039540</name>
</gene>
<dbReference type="AlphaFoldDB" id="A0A1D6MI95"/>
<organism evidence="1">
    <name type="scientific">Zea mays</name>
    <name type="common">Maize</name>
    <dbReference type="NCBI Taxonomy" id="4577"/>
    <lineage>
        <taxon>Eukaryota</taxon>
        <taxon>Viridiplantae</taxon>
        <taxon>Streptophyta</taxon>
        <taxon>Embryophyta</taxon>
        <taxon>Tracheophyta</taxon>
        <taxon>Spermatophyta</taxon>
        <taxon>Magnoliopsida</taxon>
        <taxon>Liliopsida</taxon>
        <taxon>Poales</taxon>
        <taxon>Poaceae</taxon>
        <taxon>PACMAD clade</taxon>
        <taxon>Panicoideae</taxon>
        <taxon>Andropogonodae</taxon>
        <taxon>Andropogoneae</taxon>
        <taxon>Tripsacinae</taxon>
        <taxon>Zea</taxon>
    </lineage>
</organism>
<evidence type="ECO:0000313" key="1">
    <source>
        <dbReference type="EMBL" id="ONM29146.1"/>
    </source>
</evidence>
<reference evidence="1" key="1">
    <citation type="submission" date="2015-12" db="EMBL/GenBank/DDBJ databases">
        <title>Update maize B73 reference genome by single molecule sequencing technologies.</title>
        <authorList>
            <consortium name="Maize Genome Sequencing Project"/>
            <person name="Ware D."/>
        </authorList>
    </citation>
    <scope>NUCLEOTIDE SEQUENCE [LARGE SCALE GENOMIC DNA]</scope>
    <source>
        <tissue evidence="1">Seedling</tissue>
    </source>
</reference>
<sequence length="168" mass="17828">MARLLPWRSSPRALRSALPSSLAAALPQLGSAQFGAHLPASQPSIFPGRPARIAPNFQRRGRPLCSSPSSQQAPRKFQAAPSAVQGAAMSVQKQQPGFPASRARSICAVPTRAVAVVFETAPCGVVDLRHACELASKILGEPLASIPLFLDLKCLIKMFEPLSDVNHS</sequence>
<name>A0A1D6MI95_MAIZE</name>
<dbReference type="InParanoid" id="A0A1D6MI95"/>
<dbReference type="EMBL" id="CM007649">
    <property type="protein sequence ID" value="ONM29146.1"/>
    <property type="molecule type" value="Genomic_DNA"/>
</dbReference>
<accession>A0A1D6MI95</accession>
<proteinExistence type="predicted"/>
<protein>
    <submittedName>
        <fullName evidence="1">Uncharacterized protein</fullName>
    </submittedName>
</protein>